<dbReference type="SUPFAM" id="SSF53335">
    <property type="entry name" value="S-adenosyl-L-methionine-dependent methyltransferases"/>
    <property type="match status" value="1"/>
</dbReference>
<dbReference type="InterPro" id="IPR023397">
    <property type="entry name" value="SAM-dep_MeTrfase_MraW_recog"/>
</dbReference>
<dbReference type="OrthoDB" id="9806637at2"/>
<keyword evidence="2 6" id="KW-0698">rRNA processing</keyword>
<dbReference type="HAMAP" id="MF_01007">
    <property type="entry name" value="16SrRNA_methyltr_H"/>
    <property type="match status" value="1"/>
</dbReference>
<keyword evidence="9" id="KW-1185">Reference proteome</keyword>
<keyword evidence="6" id="KW-0963">Cytoplasm</keyword>
<comment type="similarity">
    <text evidence="1 6">Belongs to the methyltransferase superfamily. RsmH family.</text>
</comment>
<feature type="binding site" evidence="6">
    <location>
        <position position="85"/>
    </location>
    <ligand>
        <name>S-adenosyl-L-methionine</name>
        <dbReference type="ChEBI" id="CHEBI:59789"/>
    </ligand>
</feature>
<reference evidence="8 9" key="1">
    <citation type="submission" date="2016-10" db="EMBL/GenBank/DDBJ databases">
        <authorList>
            <person name="de Groot N.N."/>
        </authorList>
    </citation>
    <scope>NUCLEOTIDE SEQUENCE [LARGE SCALE GENOMIC DNA]</scope>
    <source>
        <strain evidence="8 9">DSM 15345</strain>
    </source>
</reference>
<dbReference type="AlphaFoldDB" id="A0A1H4B7F8"/>
<evidence type="ECO:0000313" key="8">
    <source>
        <dbReference type="EMBL" id="SEA44081.1"/>
    </source>
</evidence>
<gene>
    <name evidence="6" type="primary">rsmH</name>
    <name evidence="8" type="ORF">SAMN05444370_10559</name>
</gene>
<evidence type="ECO:0000256" key="2">
    <source>
        <dbReference type="ARBA" id="ARBA00022552"/>
    </source>
</evidence>
<feature type="binding site" evidence="6">
    <location>
        <begin position="67"/>
        <end position="69"/>
    </location>
    <ligand>
        <name>S-adenosyl-L-methionine</name>
        <dbReference type="ChEBI" id="CHEBI:59789"/>
    </ligand>
</feature>
<dbReference type="EC" id="2.1.1.199" evidence="6"/>
<dbReference type="Proteomes" id="UP000198703">
    <property type="component" value="Unassembled WGS sequence"/>
</dbReference>
<protein>
    <recommendedName>
        <fullName evidence="6">Ribosomal RNA small subunit methyltransferase H</fullName>
        <ecNumber evidence="6">2.1.1.199</ecNumber>
    </recommendedName>
    <alternativeName>
        <fullName evidence="6">16S rRNA m(4)C1402 methyltransferase</fullName>
    </alternativeName>
    <alternativeName>
        <fullName evidence="6">rRNA (cytosine-N(4)-)-methyltransferase RsmH</fullName>
    </alternativeName>
</protein>
<feature type="compositionally biased region" description="Basic residues" evidence="7">
    <location>
        <begin position="327"/>
        <end position="339"/>
    </location>
</feature>
<name>A0A1H4B7F8_9RHOB</name>
<feature type="region of interest" description="Disordered" evidence="7">
    <location>
        <begin position="1"/>
        <end position="34"/>
    </location>
</feature>
<dbReference type="Gene3D" id="3.40.50.150">
    <property type="entry name" value="Vaccinia Virus protein VP39"/>
    <property type="match status" value="1"/>
</dbReference>
<comment type="catalytic activity">
    <reaction evidence="6">
        <text>cytidine(1402) in 16S rRNA + S-adenosyl-L-methionine = N(4)-methylcytidine(1402) in 16S rRNA + S-adenosyl-L-homocysteine + H(+)</text>
        <dbReference type="Rhea" id="RHEA:42928"/>
        <dbReference type="Rhea" id="RHEA-COMP:10286"/>
        <dbReference type="Rhea" id="RHEA-COMP:10287"/>
        <dbReference type="ChEBI" id="CHEBI:15378"/>
        <dbReference type="ChEBI" id="CHEBI:57856"/>
        <dbReference type="ChEBI" id="CHEBI:59789"/>
        <dbReference type="ChEBI" id="CHEBI:74506"/>
        <dbReference type="ChEBI" id="CHEBI:82748"/>
        <dbReference type="EC" id="2.1.1.199"/>
    </reaction>
</comment>
<dbReference type="NCBIfam" id="TIGR00006">
    <property type="entry name" value="16S rRNA (cytosine(1402)-N(4))-methyltransferase RsmH"/>
    <property type="match status" value="1"/>
</dbReference>
<dbReference type="GO" id="GO:0071424">
    <property type="term" value="F:rRNA (cytosine-N4-)-methyltransferase activity"/>
    <property type="evidence" value="ECO:0007669"/>
    <property type="project" value="UniProtKB-UniRule"/>
</dbReference>
<dbReference type="STRING" id="89524.SAMN05444370_10559"/>
<dbReference type="EMBL" id="FNQM01000005">
    <property type="protein sequence ID" value="SEA44081.1"/>
    <property type="molecule type" value="Genomic_DNA"/>
</dbReference>
<evidence type="ECO:0000256" key="6">
    <source>
        <dbReference type="HAMAP-Rule" id="MF_01007"/>
    </source>
</evidence>
<keyword evidence="4 6" id="KW-0808">Transferase</keyword>
<sequence>MSGPENGAQDGPQDGPTASRTSGTAPDHESAQAAARGLHAPVLLDEVIEALRPERGGVYLDGTFGAGGYATALLENGADAVIAIDRDPEAIARGAEWAGRYGDRLALVEGRFARLDAVAAERGVAALAGVTLDVGVSSMQIDAAGRGFSFMRDGPLDMRMEAEGPTAADLVAEATEAALADILHWYGEERAARRVARAIARARAEAPIETTARLAEVVASALPRQRPGQIHPATRSFQALRIAVNDELGELAEALQAAERALGEGGVLAVVTFHSLEDRIVKRFLQLRGGRAPRASRHAPETTADAPRFELLTRRAEGPGEEELRRNPRARSAKLRAARRTGAPAGPIEPAMLGAPTLDLAAMGLRSARGAP</sequence>
<feature type="binding site" evidence="6">
    <location>
        <position position="140"/>
    </location>
    <ligand>
        <name>S-adenosyl-L-methionine</name>
        <dbReference type="ChEBI" id="CHEBI:59789"/>
    </ligand>
</feature>
<dbReference type="InterPro" id="IPR029063">
    <property type="entry name" value="SAM-dependent_MTases_sf"/>
</dbReference>
<evidence type="ECO:0000256" key="3">
    <source>
        <dbReference type="ARBA" id="ARBA00022603"/>
    </source>
</evidence>
<evidence type="ECO:0000313" key="9">
    <source>
        <dbReference type="Proteomes" id="UP000198703"/>
    </source>
</evidence>
<feature type="binding site" evidence="6">
    <location>
        <position position="133"/>
    </location>
    <ligand>
        <name>S-adenosyl-L-methionine</name>
        <dbReference type="ChEBI" id="CHEBI:59789"/>
    </ligand>
</feature>
<feature type="compositionally biased region" description="Basic and acidic residues" evidence="7">
    <location>
        <begin position="315"/>
        <end position="326"/>
    </location>
</feature>
<dbReference type="InterPro" id="IPR002903">
    <property type="entry name" value="RsmH"/>
</dbReference>
<keyword evidence="5 6" id="KW-0949">S-adenosyl-L-methionine</keyword>
<feature type="binding site" evidence="6">
    <location>
        <position position="112"/>
    </location>
    <ligand>
        <name>S-adenosyl-L-methionine</name>
        <dbReference type="ChEBI" id="CHEBI:59789"/>
    </ligand>
</feature>
<evidence type="ECO:0000256" key="5">
    <source>
        <dbReference type="ARBA" id="ARBA00022691"/>
    </source>
</evidence>
<evidence type="ECO:0000256" key="4">
    <source>
        <dbReference type="ARBA" id="ARBA00022679"/>
    </source>
</evidence>
<proteinExistence type="inferred from homology"/>
<dbReference type="GO" id="GO:0005737">
    <property type="term" value="C:cytoplasm"/>
    <property type="evidence" value="ECO:0007669"/>
    <property type="project" value="UniProtKB-SubCell"/>
</dbReference>
<dbReference type="Pfam" id="PF01795">
    <property type="entry name" value="Methyltransf_5"/>
    <property type="match status" value="1"/>
</dbReference>
<accession>A0A1H4B7F8</accession>
<dbReference type="PANTHER" id="PTHR11265">
    <property type="entry name" value="S-ADENOSYL-METHYLTRANSFERASE MRAW"/>
    <property type="match status" value="1"/>
</dbReference>
<dbReference type="GO" id="GO:0070475">
    <property type="term" value="P:rRNA base methylation"/>
    <property type="evidence" value="ECO:0007669"/>
    <property type="project" value="UniProtKB-UniRule"/>
</dbReference>
<evidence type="ECO:0000256" key="1">
    <source>
        <dbReference type="ARBA" id="ARBA00010396"/>
    </source>
</evidence>
<dbReference type="PANTHER" id="PTHR11265:SF0">
    <property type="entry name" value="12S RRNA N4-METHYLCYTIDINE METHYLTRANSFERASE"/>
    <property type="match status" value="1"/>
</dbReference>
<organism evidence="8 9">
    <name type="scientific">Rubrimonas cliftonensis</name>
    <dbReference type="NCBI Taxonomy" id="89524"/>
    <lineage>
        <taxon>Bacteria</taxon>
        <taxon>Pseudomonadati</taxon>
        <taxon>Pseudomonadota</taxon>
        <taxon>Alphaproteobacteria</taxon>
        <taxon>Rhodobacterales</taxon>
        <taxon>Paracoccaceae</taxon>
        <taxon>Rubrimonas</taxon>
    </lineage>
</organism>
<dbReference type="Gene3D" id="1.10.150.170">
    <property type="entry name" value="Putative methyltransferase TM0872, insert domain"/>
    <property type="match status" value="1"/>
</dbReference>
<dbReference type="SUPFAM" id="SSF81799">
    <property type="entry name" value="Putative methyltransferase TM0872, insert domain"/>
    <property type="match status" value="1"/>
</dbReference>
<comment type="subcellular location">
    <subcellularLocation>
        <location evidence="6">Cytoplasm</location>
    </subcellularLocation>
</comment>
<feature type="region of interest" description="Disordered" evidence="7">
    <location>
        <begin position="315"/>
        <end position="351"/>
    </location>
</feature>
<evidence type="ECO:0000256" key="7">
    <source>
        <dbReference type="SAM" id="MobiDB-lite"/>
    </source>
</evidence>
<keyword evidence="3 6" id="KW-0489">Methyltransferase</keyword>
<comment type="function">
    <text evidence="6">Specifically methylates the N4 position of cytidine in position 1402 (C1402) of 16S rRNA.</text>
</comment>